<evidence type="ECO:0000313" key="3">
    <source>
        <dbReference type="Proteomes" id="UP001497522"/>
    </source>
</evidence>
<protein>
    <submittedName>
        <fullName evidence="2">Uncharacterized protein</fullName>
    </submittedName>
</protein>
<sequence>MGTSDHKTHYGPDSRVCHHHTPYSILCDALPHPHPNGTNSRDSRNGGPKLSRNRPGWSPGTLGGHNSRLQDQIATRSKPNCSPRRDLSNDVSHSQFELREEVDSRLLVVGSQIGILTPGPSFAHNLGYRCPNRECEGIFDIYVSRPFQ</sequence>
<feature type="region of interest" description="Disordered" evidence="1">
    <location>
        <begin position="29"/>
        <end position="94"/>
    </location>
</feature>
<name>A0ABP1BA50_9BRYO</name>
<evidence type="ECO:0000256" key="1">
    <source>
        <dbReference type="SAM" id="MobiDB-lite"/>
    </source>
</evidence>
<accession>A0ABP1BA50</accession>
<gene>
    <name evidence="2" type="ORF">CSSPJE1EN2_LOCUS14727</name>
</gene>
<proteinExistence type="predicted"/>
<dbReference type="EMBL" id="OZ023703">
    <property type="protein sequence ID" value="CAK9872130.1"/>
    <property type="molecule type" value="Genomic_DNA"/>
</dbReference>
<evidence type="ECO:0000313" key="2">
    <source>
        <dbReference type="EMBL" id="CAK9872130.1"/>
    </source>
</evidence>
<dbReference type="Proteomes" id="UP001497522">
    <property type="component" value="Chromosome 2"/>
</dbReference>
<keyword evidence="3" id="KW-1185">Reference proteome</keyword>
<feature type="compositionally biased region" description="Polar residues" evidence="1">
    <location>
        <begin position="67"/>
        <end position="80"/>
    </location>
</feature>
<reference evidence="2 3" key="1">
    <citation type="submission" date="2024-03" db="EMBL/GenBank/DDBJ databases">
        <authorList>
            <consortium name="ELIXIR-Norway"/>
            <consortium name="Elixir Norway"/>
        </authorList>
    </citation>
    <scope>NUCLEOTIDE SEQUENCE [LARGE SCALE GENOMIC DNA]</scope>
</reference>
<organism evidence="2 3">
    <name type="scientific">Sphagnum jensenii</name>
    <dbReference type="NCBI Taxonomy" id="128206"/>
    <lineage>
        <taxon>Eukaryota</taxon>
        <taxon>Viridiplantae</taxon>
        <taxon>Streptophyta</taxon>
        <taxon>Embryophyta</taxon>
        <taxon>Bryophyta</taxon>
        <taxon>Sphagnophytina</taxon>
        <taxon>Sphagnopsida</taxon>
        <taxon>Sphagnales</taxon>
        <taxon>Sphagnaceae</taxon>
        <taxon>Sphagnum</taxon>
    </lineage>
</organism>